<dbReference type="Proteomes" id="UP000886884">
    <property type="component" value="Unassembled WGS sequence"/>
</dbReference>
<evidence type="ECO:0000259" key="11">
    <source>
        <dbReference type="PROSITE" id="PS50109"/>
    </source>
</evidence>
<proteinExistence type="predicted"/>
<dbReference type="Gene3D" id="3.30.565.10">
    <property type="entry name" value="Histidine kinase-like ATPase, C-terminal domain"/>
    <property type="match status" value="1"/>
</dbReference>
<dbReference type="SMART" id="SM00387">
    <property type="entry name" value="HATPase_c"/>
    <property type="match status" value="1"/>
</dbReference>
<keyword evidence="10" id="KW-0812">Transmembrane</keyword>
<comment type="catalytic activity">
    <reaction evidence="1">
        <text>ATP + protein L-histidine = ADP + protein N-phospho-L-histidine.</text>
        <dbReference type="EC" id="2.7.13.3"/>
    </reaction>
</comment>
<dbReference type="GO" id="GO:0005886">
    <property type="term" value="C:plasma membrane"/>
    <property type="evidence" value="ECO:0007669"/>
    <property type="project" value="TreeGrafter"/>
</dbReference>
<dbReference type="InterPro" id="IPR036890">
    <property type="entry name" value="HATPase_C_sf"/>
</dbReference>
<evidence type="ECO:0000256" key="10">
    <source>
        <dbReference type="SAM" id="Phobius"/>
    </source>
</evidence>
<keyword evidence="8 10" id="KW-0472">Membrane</keyword>
<evidence type="ECO:0000256" key="5">
    <source>
        <dbReference type="ARBA" id="ARBA00022679"/>
    </source>
</evidence>
<dbReference type="EC" id="2.7.13.3" evidence="3"/>
<dbReference type="AlphaFoldDB" id="A0A9D1P5Z8"/>
<gene>
    <name evidence="12" type="ORF">IAA64_04055</name>
</gene>
<protein>
    <recommendedName>
        <fullName evidence="3">histidine kinase</fullName>
        <ecNumber evidence="3">2.7.13.3</ecNumber>
    </recommendedName>
</protein>
<dbReference type="InterPro" id="IPR005467">
    <property type="entry name" value="His_kinase_dom"/>
</dbReference>
<dbReference type="Gene3D" id="1.10.287.130">
    <property type="match status" value="1"/>
</dbReference>
<feature type="compositionally biased region" description="Polar residues" evidence="9">
    <location>
        <begin position="480"/>
        <end position="501"/>
    </location>
</feature>
<comment type="caution">
    <text evidence="12">The sequence shown here is derived from an EMBL/GenBank/DDBJ whole genome shotgun (WGS) entry which is preliminary data.</text>
</comment>
<keyword evidence="6" id="KW-0418">Kinase</keyword>
<dbReference type="FunFam" id="1.10.287.130:FF:000001">
    <property type="entry name" value="Two-component sensor histidine kinase"/>
    <property type="match status" value="1"/>
</dbReference>
<reference evidence="12" key="2">
    <citation type="journal article" date="2021" name="PeerJ">
        <title>Extensive microbial diversity within the chicken gut microbiome revealed by metagenomics and culture.</title>
        <authorList>
            <person name="Gilroy R."/>
            <person name="Ravi A."/>
            <person name="Getino M."/>
            <person name="Pursley I."/>
            <person name="Horton D.L."/>
            <person name="Alikhan N.F."/>
            <person name="Baker D."/>
            <person name="Gharbi K."/>
            <person name="Hall N."/>
            <person name="Watson M."/>
            <person name="Adriaenssens E.M."/>
            <person name="Foster-Nyarko E."/>
            <person name="Jarju S."/>
            <person name="Secka A."/>
            <person name="Antonio M."/>
            <person name="Oren A."/>
            <person name="Chaudhuri R.R."/>
            <person name="La Ragione R."/>
            <person name="Hildebrand F."/>
            <person name="Pallen M.J."/>
        </authorList>
    </citation>
    <scope>NUCLEOTIDE SEQUENCE</scope>
    <source>
        <strain evidence="12">CHK183-6373</strain>
    </source>
</reference>
<name>A0A9D1P5Z8_9FIRM</name>
<feature type="transmembrane region" description="Helical" evidence="10">
    <location>
        <begin position="54"/>
        <end position="80"/>
    </location>
</feature>
<dbReference type="SMART" id="SM00388">
    <property type="entry name" value="HisKA"/>
    <property type="match status" value="1"/>
</dbReference>
<evidence type="ECO:0000256" key="4">
    <source>
        <dbReference type="ARBA" id="ARBA00022553"/>
    </source>
</evidence>
<dbReference type="PROSITE" id="PS50109">
    <property type="entry name" value="HIS_KIN"/>
    <property type="match status" value="1"/>
</dbReference>
<reference evidence="12" key="1">
    <citation type="submission" date="2020-10" db="EMBL/GenBank/DDBJ databases">
        <authorList>
            <person name="Gilroy R."/>
        </authorList>
    </citation>
    <scope>NUCLEOTIDE SEQUENCE</scope>
    <source>
        <strain evidence="12">CHK183-6373</strain>
    </source>
</reference>
<dbReference type="InterPro" id="IPR035965">
    <property type="entry name" value="PAS-like_dom_sf"/>
</dbReference>
<evidence type="ECO:0000256" key="3">
    <source>
        <dbReference type="ARBA" id="ARBA00012438"/>
    </source>
</evidence>
<dbReference type="InterPro" id="IPR050351">
    <property type="entry name" value="BphY/WalK/GraS-like"/>
</dbReference>
<dbReference type="GO" id="GO:0004721">
    <property type="term" value="F:phosphoprotein phosphatase activity"/>
    <property type="evidence" value="ECO:0007669"/>
    <property type="project" value="TreeGrafter"/>
</dbReference>
<evidence type="ECO:0000256" key="7">
    <source>
        <dbReference type="ARBA" id="ARBA00023012"/>
    </source>
</evidence>
<dbReference type="InterPro" id="IPR004358">
    <property type="entry name" value="Sig_transdc_His_kin-like_C"/>
</dbReference>
<dbReference type="Pfam" id="PF00512">
    <property type="entry name" value="HisKA"/>
    <property type="match status" value="1"/>
</dbReference>
<dbReference type="CDD" id="cd00082">
    <property type="entry name" value="HisKA"/>
    <property type="match status" value="1"/>
</dbReference>
<dbReference type="CDD" id="cd00075">
    <property type="entry name" value="HATPase"/>
    <property type="match status" value="1"/>
</dbReference>
<dbReference type="PANTHER" id="PTHR45453">
    <property type="entry name" value="PHOSPHATE REGULON SENSOR PROTEIN PHOR"/>
    <property type="match status" value="1"/>
</dbReference>
<evidence type="ECO:0000256" key="2">
    <source>
        <dbReference type="ARBA" id="ARBA00004370"/>
    </source>
</evidence>
<dbReference type="Pfam" id="PF02518">
    <property type="entry name" value="HATPase_c"/>
    <property type="match status" value="1"/>
</dbReference>
<dbReference type="GO" id="GO:0000155">
    <property type="term" value="F:phosphorelay sensor kinase activity"/>
    <property type="evidence" value="ECO:0007669"/>
    <property type="project" value="InterPro"/>
</dbReference>
<dbReference type="EMBL" id="DVOT01000071">
    <property type="protein sequence ID" value="HIV27120.1"/>
    <property type="molecule type" value="Genomic_DNA"/>
</dbReference>
<dbReference type="GO" id="GO:0016036">
    <property type="term" value="P:cellular response to phosphate starvation"/>
    <property type="evidence" value="ECO:0007669"/>
    <property type="project" value="TreeGrafter"/>
</dbReference>
<dbReference type="SUPFAM" id="SSF55874">
    <property type="entry name" value="ATPase domain of HSP90 chaperone/DNA topoisomerase II/histidine kinase"/>
    <property type="match status" value="1"/>
</dbReference>
<keyword evidence="5" id="KW-0808">Transferase</keyword>
<dbReference type="InterPro" id="IPR036097">
    <property type="entry name" value="HisK_dim/P_sf"/>
</dbReference>
<comment type="subcellular location">
    <subcellularLocation>
        <location evidence="2">Membrane</location>
    </subcellularLocation>
</comment>
<keyword evidence="4" id="KW-0597">Phosphoprotein</keyword>
<evidence type="ECO:0000256" key="8">
    <source>
        <dbReference type="ARBA" id="ARBA00023136"/>
    </source>
</evidence>
<evidence type="ECO:0000313" key="12">
    <source>
        <dbReference type="EMBL" id="HIV27120.1"/>
    </source>
</evidence>
<dbReference type="PRINTS" id="PR00344">
    <property type="entry name" value="BCTRLSENSOR"/>
</dbReference>
<evidence type="ECO:0000256" key="1">
    <source>
        <dbReference type="ARBA" id="ARBA00000085"/>
    </source>
</evidence>
<feature type="region of interest" description="Disordered" evidence="9">
    <location>
        <begin position="478"/>
        <end position="501"/>
    </location>
</feature>
<dbReference type="SUPFAM" id="SSF55785">
    <property type="entry name" value="PYP-like sensor domain (PAS domain)"/>
    <property type="match status" value="1"/>
</dbReference>
<keyword evidence="7" id="KW-0902">Two-component regulatory system</keyword>
<dbReference type="InterPro" id="IPR003661">
    <property type="entry name" value="HisK_dim/P_dom"/>
</dbReference>
<evidence type="ECO:0000313" key="13">
    <source>
        <dbReference type="Proteomes" id="UP000886884"/>
    </source>
</evidence>
<evidence type="ECO:0000256" key="6">
    <source>
        <dbReference type="ARBA" id="ARBA00022777"/>
    </source>
</evidence>
<accession>A0A9D1P5Z8</accession>
<organism evidence="12 13">
    <name type="scientific">Candidatus Ornithocaccomicrobium faecavium</name>
    <dbReference type="NCBI Taxonomy" id="2840890"/>
    <lineage>
        <taxon>Bacteria</taxon>
        <taxon>Bacillati</taxon>
        <taxon>Bacillota</taxon>
        <taxon>Clostridia</taxon>
        <taxon>Candidatus Ornithocaccomicrobium</taxon>
    </lineage>
</organism>
<evidence type="ECO:0000256" key="9">
    <source>
        <dbReference type="SAM" id="MobiDB-lite"/>
    </source>
</evidence>
<sequence length="501" mass="55073">MRVKVAFLATAVNLLLTIILVLVCVSHADAQYTELCRLSATTQDSAAFCEADLIAPLAGFVIAIVCASALVEFCVLALVIRHVNKEARDALNVLDAFCQGEYSERMQPSTGSFAQERERFNALLSQLQDRLKKLHSRNQAVDLVMTRMQNGLIAVDADLRVILVTTVAKELLGIKGNAEGLPIVDASKDVRLDQLFSDAMRHADGIYTNEVAARMPGGRGHRPLRLYVSVMRQEGKVVGALALVEDITKLRMLEQVRTDFAANVSHELKTPLTSIKGFVETLMNGAIEKPEMAQKFLRIIMLEADRLTRLINDILSISKLESGEDSGAKERIRIDEVARNVVEMLELHASEKEVTLHAYDCPPTYVLGHPDRVEQMMINLIENAIKYNKPGGSVSIRIFPNGKEVNISISDTGIGIAEEHLPRLFERFYRVDKGRSRSMGGTGLGLAIVKHIVRSMDGMIEVHSKLGEGTEFLITLPQEADSQSAQAAGGDATQNEGEAEE</sequence>
<dbReference type="InterPro" id="IPR003594">
    <property type="entry name" value="HATPase_dom"/>
</dbReference>
<dbReference type="Gene3D" id="3.30.450.20">
    <property type="entry name" value="PAS domain"/>
    <property type="match status" value="1"/>
</dbReference>
<feature type="domain" description="Histidine kinase" evidence="11">
    <location>
        <begin position="263"/>
        <end position="480"/>
    </location>
</feature>
<dbReference type="SUPFAM" id="SSF47384">
    <property type="entry name" value="Homodimeric domain of signal transducing histidine kinase"/>
    <property type="match status" value="1"/>
</dbReference>
<dbReference type="FunFam" id="3.30.565.10:FF:000006">
    <property type="entry name" value="Sensor histidine kinase WalK"/>
    <property type="match status" value="1"/>
</dbReference>
<keyword evidence="10" id="KW-1133">Transmembrane helix</keyword>
<dbReference type="PANTHER" id="PTHR45453:SF1">
    <property type="entry name" value="PHOSPHATE REGULON SENSOR PROTEIN PHOR"/>
    <property type="match status" value="1"/>
</dbReference>